<protein>
    <submittedName>
        <fullName evidence="2">Uncharacterized protein</fullName>
    </submittedName>
</protein>
<feature type="compositionally biased region" description="Pro residues" evidence="1">
    <location>
        <begin position="162"/>
        <end position="183"/>
    </location>
</feature>
<name>A0A0C9Y683_9AGAR</name>
<accession>A0A0C9Y683</accession>
<dbReference type="Proteomes" id="UP000054477">
    <property type="component" value="Unassembled WGS sequence"/>
</dbReference>
<dbReference type="STRING" id="1095629.A0A0C9Y683"/>
<dbReference type="EMBL" id="KN838558">
    <property type="protein sequence ID" value="KIK05742.1"/>
    <property type="molecule type" value="Genomic_DNA"/>
</dbReference>
<evidence type="ECO:0000313" key="2">
    <source>
        <dbReference type="EMBL" id="KIK05742.1"/>
    </source>
</evidence>
<feature type="region of interest" description="Disordered" evidence="1">
    <location>
        <begin position="260"/>
        <end position="281"/>
    </location>
</feature>
<feature type="region of interest" description="Disordered" evidence="1">
    <location>
        <begin position="157"/>
        <end position="183"/>
    </location>
</feature>
<proteinExistence type="predicted"/>
<organism evidence="2 3">
    <name type="scientific">Laccaria amethystina LaAM-08-1</name>
    <dbReference type="NCBI Taxonomy" id="1095629"/>
    <lineage>
        <taxon>Eukaryota</taxon>
        <taxon>Fungi</taxon>
        <taxon>Dikarya</taxon>
        <taxon>Basidiomycota</taxon>
        <taxon>Agaricomycotina</taxon>
        <taxon>Agaricomycetes</taxon>
        <taxon>Agaricomycetidae</taxon>
        <taxon>Agaricales</taxon>
        <taxon>Agaricineae</taxon>
        <taxon>Hydnangiaceae</taxon>
        <taxon>Laccaria</taxon>
    </lineage>
</organism>
<sequence length="320" mass="33607">PAPAPVNNPFLALPAPAPVPGNIPFLAPAPALAVYNGQQYNHLPAALAQQLAAIPPLPVYIVPPPIIPPAQHGGHGRGRGQGRAPAPAAIYPNLPAHLQADYQALGQHALPLPPPPILETPLVPPVQDIGHGQGHAPAPAAIYPNLPAHLQAAFQPLDQHPLPLPPPEPPLSPPPAPEIPLAEPAPLPPVPLAPAPYPMPPPAALAILPEARRPFSLAWQRAASAAFAGNIINTSSTNNLFASEPPPSTATTYLPVHQQPPPLANTVRPPPTTTARTNDISNNNYNAVTPRHQPQQQNEHQPAQRHIAVTTWHVNGPFRT</sequence>
<dbReference type="HOGENOM" id="CLU_873051_0_0_1"/>
<dbReference type="AlphaFoldDB" id="A0A0C9Y683"/>
<reference evidence="3" key="2">
    <citation type="submission" date="2015-01" db="EMBL/GenBank/DDBJ databases">
        <title>Evolutionary Origins and Diversification of the Mycorrhizal Mutualists.</title>
        <authorList>
            <consortium name="DOE Joint Genome Institute"/>
            <consortium name="Mycorrhizal Genomics Consortium"/>
            <person name="Kohler A."/>
            <person name="Kuo A."/>
            <person name="Nagy L.G."/>
            <person name="Floudas D."/>
            <person name="Copeland A."/>
            <person name="Barry K.W."/>
            <person name="Cichocki N."/>
            <person name="Veneault-Fourrey C."/>
            <person name="LaButti K."/>
            <person name="Lindquist E.A."/>
            <person name="Lipzen A."/>
            <person name="Lundell T."/>
            <person name="Morin E."/>
            <person name="Murat C."/>
            <person name="Riley R."/>
            <person name="Ohm R."/>
            <person name="Sun H."/>
            <person name="Tunlid A."/>
            <person name="Henrissat B."/>
            <person name="Grigoriev I.V."/>
            <person name="Hibbett D.S."/>
            <person name="Martin F."/>
        </authorList>
    </citation>
    <scope>NUCLEOTIDE SEQUENCE [LARGE SCALE GENOMIC DNA]</scope>
    <source>
        <strain evidence="3">LaAM-08-1</strain>
    </source>
</reference>
<feature type="non-terminal residue" evidence="2">
    <location>
        <position position="320"/>
    </location>
</feature>
<feature type="non-terminal residue" evidence="2">
    <location>
        <position position="1"/>
    </location>
</feature>
<keyword evidence="3" id="KW-1185">Reference proteome</keyword>
<gene>
    <name evidence="2" type="ORF">K443DRAFT_3729</name>
</gene>
<evidence type="ECO:0000256" key="1">
    <source>
        <dbReference type="SAM" id="MobiDB-lite"/>
    </source>
</evidence>
<reference evidence="2 3" key="1">
    <citation type="submission" date="2014-04" db="EMBL/GenBank/DDBJ databases">
        <authorList>
            <consortium name="DOE Joint Genome Institute"/>
            <person name="Kuo A."/>
            <person name="Kohler A."/>
            <person name="Nagy L.G."/>
            <person name="Floudas D."/>
            <person name="Copeland A."/>
            <person name="Barry K.W."/>
            <person name="Cichocki N."/>
            <person name="Veneault-Fourrey C."/>
            <person name="LaButti K."/>
            <person name="Lindquist E.A."/>
            <person name="Lipzen A."/>
            <person name="Lundell T."/>
            <person name="Morin E."/>
            <person name="Murat C."/>
            <person name="Sun H."/>
            <person name="Tunlid A."/>
            <person name="Henrissat B."/>
            <person name="Grigoriev I.V."/>
            <person name="Hibbett D.S."/>
            <person name="Martin F."/>
            <person name="Nordberg H.P."/>
            <person name="Cantor M.N."/>
            <person name="Hua S.X."/>
        </authorList>
    </citation>
    <scope>NUCLEOTIDE SEQUENCE [LARGE SCALE GENOMIC DNA]</scope>
    <source>
        <strain evidence="2 3">LaAM-08-1</strain>
    </source>
</reference>
<feature type="compositionally biased region" description="Pro residues" evidence="1">
    <location>
        <begin position="260"/>
        <end position="272"/>
    </location>
</feature>
<evidence type="ECO:0000313" key="3">
    <source>
        <dbReference type="Proteomes" id="UP000054477"/>
    </source>
</evidence>